<keyword evidence="8" id="KW-0520">NAD</keyword>
<dbReference type="RefSeq" id="WP_179279701.1">
    <property type="nucleotide sequence ID" value="NZ_FZOF01000003.1"/>
</dbReference>
<keyword evidence="14" id="KW-1185">Reference proteome</keyword>
<dbReference type="CDD" id="cd08296">
    <property type="entry name" value="CAD_like"/>
    <property type="match status" value="1"/>
</dbReference>
<evidence type="ECO:0000313" key="14">
    <source>
        <dbReference type="Proteomes" id="UP000198280"/>
    </source>
</evidence>
<reference evidence="13 14" key="1">
    <citation type="submission" date="2017-06" db="EMBL/GenBank/DDBJ databases">
        <authorList>
            <person name="Kim H.J."/>
            <person name="Triplett B.A."/>
        </authorList>
    </citation>
    <scope>NUCLEOTIDE SEQUENCE [LARGE SCALE GENOMIC DNA]</scope>
    <source>
        <strain evidence="13 14">CGMCC 4.1858</strain>
    </source>
</reference>
<dbReference type="SUPFAM" id="SSF51735">
    <property type="entry name" value="NAD(P)-binding Rossmann-fold domains"/>
    <property type="match status" value="1"/>
</dbReference>
<evidence type="ECO:0000256" key="2">
    <source>
        <dbReference type="ARBA" id="ARBA00008072"/>
    </source>
</evidence>
<dbReference type="EMBL" id="FZOF01000003">
    <property type="protein sequence ID" value="SNS14999.1"/>
    <property type="molecule type" value="Genomic_DNA"/>
</dbReference>
<sequence length="337" mass="35262">MNSMRVAQVSEPGRPFEIVERELPEPGPGHVRIAVEASGVCHSDAAFVYNALPHVTFPLVTGHEVAGRIDALGEGVRYWTVGARVAVGWFGGHCGHCPPCREGHFIDCRNLQVPGWAYEGGYATHMVAPVNALARIPDGLTAVDAAPLGCAGVTTYNAFKRSSARPGDLVAVIGIGGLGHLAVQYAAKFGFETVAVARGEEKRALAMELGAHHYVDSSAGDTAKELQALGGATVVLATASNSQAMAAGVEGLQPGGELIVIGIDSEPLPITPAQLILSSRSVVGHPSGTSRDVEHTMEFSALAGIRPMTETVPLEEVNEAFARMMSGAARFRMVLVP</sequence>
<dbReference type="InterPro" id="IPR013149">
    <property type="entry name" value="ADH-like_C"/>
</dbReference>
<dbReference type="PANTHER" id="PTHR42940:SF7">
    <property type="entry name" value="ALCOHOL DEHYDROGENASE-LIKE N-TERMINAL DOMAIN-CONTAINING PROTEIN"/>
    <property type="match status" value="1"/>
</dbReference>
<dbReference type="InterPro" id="IPR011032">
    <property type="entry name" value="GroES-like_sf"/>
</dbReference>
<evidence type="ECO:0000259" key="12">
    <source>
        <dbReference type="SMART" id="SM00829"/>
    </source>
</evidence>
<dbReference type="InterPro" id="IPR002328">
    <property type="entry name" value="ADH_Zn_CS"/>
</dbReference>
<evidence type="ECO:0000256" key="1">
    <source>
        <dbReference type="ARBA" id="ARBA00001947"/>
    </source>
</evidence>
<dbReference type="FunFam" id="3.40.50.720:FF:000039">
    <property type="entry name" value="Alcohol dehydrogenase AdhP"/>
    <property type="match status" value="1"/>
</dbReference>
<dbReference type="InterPro" id="IPR013154">
    <property type="entry name" value="ADH-like_N"/>
</dbReference>
<dbReference type="InterPro" id="IPR036291">
    <property type="entry name" value="NAD(P)-bd_dom_sf"/>
</dbReference>
<comment type="similarity">
    <text evidence="2 11">Belongs to the zinc-containing alcohol dehydrogenase family.</text>
</comment>
<evidence type="ECO:0000256" key="10">
    <source>
        <dbReference type="ARBA" id="ARBA00049243"/>
    </source>
</evidence>
<proteinExistence type="inferred from homology"/>
<evidence type="ECO:0000256" key="7">
    <source>
        <dbReference type="ARBA" id="ARBA00023002"/>
    </source>
</evidence>
<dbReference type="Pfam" id="PF08240">
    <property type="entry name" value="ADH_N"/>
    <property type="match status" value="1"/>
</dbReference>
<dbReference type="SUPFAM" id="SSF50129">
    <property type="entry name" value="GroES-like"/>
    <property type="match status" value="1"/>
</dbReference>
<dbReference type="EC" id="1.1.1.1" evidence="3"/>
<dbReference type="GO" id="GO:0008270">
    <property type="term" value="F:zinc ion binding"/>
    <property type="evidence" value="ECO:0007669"/>
    <property type="project" value="InterPro"/>
</dbReference>
<evidence type="ECO:0000256" key="11">
    <source>
        <dbReference type="RuleBase" id="RU361277"/>
    </source>
</evidence>
<organism evidence="13 14">
    <name type="scientific">Actinacidiphila glaucinigra</name>
    <dbReference type="NCBI Taxonomy" id="235986"/>
    <lineage>
        <taxon>Bacteria</taxon>
        <taxon>Bacillati</taxon>
        <taxon>Actinomycetota</taxon>
        <taxon>Actinomycetes</taxon>
        <taxon>Kitasatosporales</taxon>
        <taxon>Streptomycetaceae</taxon>
        <taxon>Actinacidiphila</taxon>
    </lineage>
</organism>
<dbReference type="GO" id="GO:0004022">
    <property type="term" value="F:alcohol dehydrogenase (NAD+) activity"/>
    <property type="evidence" value="ECO:0007669"/>
    <property type="project" value="UniProtKB-EC"/>
</dbReference>
<dbReference type="AlphaFoldDB" id="A0A239C504"/>
<evidence type="ECO:0000256" key="4">
    <source>
        <dbReference type="ARBA" id="ARBA00016352"/>
    </source>
</evidence>
<evidence type="ECO:0000256" key="8">
    <source>
        <dbReference type="ARBA" id="ARBA00023027"/>
    </source>
</evidence>
<dbReference type="GO" id="GO:0005737">
    <property type="term" value="C:cytoplasm"/>
    <property type="evidence" value="ECO:0007669"/>
    <property type="project" value="TreeGrafter"/>
</dbReference>
<evidence type="ECO:0000256" key="9">
    <source>
        <dbReference type="ARBA" id="ARBA00049164"/>
    </source>
</evidence>
<dbReference type="PANTHER" id="PTHR42940">
    <property type="entry name" value="ALCOHOL DEHYDROGENASE 1-RELATED"/>
    <property type="match status" value="1"/>
</dbReference>
<dbReference type="SMART" id="SM00829">
    <property type="entry name" value="PKS_ER"/>
    <property type="match status" value="1"/>
</dbReference>
<gene>
    <name evidence="13" type="ORF">SAMN05216252_103361</name>
</gene>
<keyword evidence="5 11" id="KW-0479">Metal-binding</keyword>
<comment type="catalytic activity">
    <reaction evidence="10">
        <text>a primary alcohol + NAD(+) = an aldehyde + NADH + H(+)</text>
        <dbReference type="Rhea" id="RHEA:10736"/>
        <dbReference type="ChEBI" id="CHEBI:15378"/>
        <dbReference type="ChEBI" id="CHEBI:15734"/>
        <dbReference type="ChEBI" id="CHEBI:17478"/>
        <dbReference type="ChEBI" id="CHEBI:57540"/>
        <dbReference type="ChEBI" id="CHEBI:57945"/>
        <dbReference type="EC" id="1.1.1.1"/>
    </reaction>
</comment>
<keyword evidence="7" id="KW-0560">Oxidoreductase</keyword>
<dbReference type="InterPro" id="IPR020843">
    <property type="entry name" value="ER"/>
</dbReference>
<comment type="cofactor">
    <cofactor evidence="1 11">
        <name>Zn(2+)</name>
        <dbReference type="ChEBI" id="CHEBI:29105"/>
    </cofactor>
</comment>
<keyword evidence="6 11" id="KW-0862">Zinc</keyword>
<dbReference type="Pfam" id="PF00107">
    <property type="entry name" value="ADH_zinc_N"/>
    <property type="match status" value="1"/>
</dbReference>
<evidence type="ECO:0000256" key="3">
    <source>
        <dbReference type="ARBA" id="ARBA00013190"/>
    </source>
</evidence>
<dbReference type="Proteomes" id="UP000198280">
    <property type="component" value="Unassembled WGS sequence"/>
</dbReference>
<evidence type="ECO:0000256" key="5">
    <source>
        <dbReference type="ARBA" id="ARBA00022723"/>
    </source>
</evidence>
<accession>A0A239C504</accession>
<dbReference type="PROSITE" id="PS00059">
    <property type="entry name" value="ADH_ZINC"/>
    <property type="match status" value="1"/>
</dbReference>
<evidence type="ECO:0000256" key="6">
    <source>
        <dbReference type="ARBA" id="ARBA00022833"/>
    </source>
</evidence>
<name>A0A239C504_9ACTN</name>
<dbReference type="Gene3D" id="3.40.50.720">
    <property type="entry name" value="NAD(P)-binding Rossmann-like Domain"/>
    <property type="match status" value="1"/>
</dbReference>
<comment type="catalytic activity">
    <reaction evidence="9">
        <text>a secondary alcohol + NAD(+) = a ketone + NADH + H(+)</text>
        <dbReference type="Rhea" id="RHEA:10740"/>
        <dbReference type="ChEBI" id="CHEBI:15378"/>
        <dbReference type="ChEBI" id="CHEBI:17087"/>
        <dbReference type="ChEBI" id="CHEBI:35681"/>
        <dbReference type="ChEBI" id="CHEBI:57540"/>
        <dbReference type="ChEBI" id="CHEBI:57945"/>
        <dbReference type="EC" id="1.1.1.1"/>
    </reaction>
</comment>
<protein>
    <recommendedName>
        <fullName evidence="4">Alcohol dehydrogenase</fullName>
        <ecNumber evidence="3">1.1.1.1</ecNumber>
    </recommendedName>
</protein>
<evidence type="ECO:0000313" key="13">
    <source>
        <dbReference type="EMBL" id="SNS14999.1"/>
    </source>
</evidence>
<feature type="domain" description="Enoyl reductase (ER)" evidence="12">
    <location>
        <begin position="13"/>
        <end position="335"/>
    </location>
</feature>
<dbReference type="Gene3D" id="3.90.180.10">
    <property type="entry name" value="Medium-chain alcohol dehydrogenases, catalytic domain"/>
    <property type="match status" value="1"/>
</dbReference>